<proteinExistence type="inferred from homology"/>
<dbReference type="Pfam" id="PF05922">
    <property type="entry name" value="Inhibitor_I9"/>
    <property type="match status" value="1"/>
</dbReference>
<protein>
    <submittedName>
        <fullName evidence="17">Peptidase inhibitor I9</fullName>
    </submittedName>
</protein>
<feature type="domain" description="PA" evidence="13">
    <location>
        <begin position="443"/>
        <end position="520"/>
    </location>
</feature>
<dbReference type="Gene3D" id="2.120.10.30">
    <property type="entry name" value="TolB, C-terminal domain"/>
    <property type="match status" value="1"/>
</dbReference>
<dbReference type="CDD" id="cd04818">
    <property type="entry name" value="PA_subtilisin_1"/>
    <property type="match status" value="1"/>
</dbReference>
<dbReference type="OrthoDB" id="614750at2"/>
<evidence type="ECO:0000256" key="8">
    <source>
        <dbReference type="PROSITE-ProRule" id="PRU01240"/>
    </source>
</evidence>
<dbReference type="PROSITE" id="PS00138">
    <property type="entry name" value="SUBTILASE_SER"/>
    <property type="match status" value="1"/>
</dbReference>
<keyword evidence="6 8" id="KW-0720">Serine protease</keyword>
<accession>A0A1C6VX18</accession>
<reference evidence="17 18" key="1">
    <citation type="submission" date="2016-06" db="EMBL/GenBank/DDBJ databases">
        <authorList>
            <person name="Kjaerup R.B."/>
            <person name="Dalgaard T.S."/>
            <person name="Juul-Madsen H.R."/>
        </authorList>
    </citation>
    <scope>NUCLEOTIDE SEQUENCE [LARGE SCALE GENOMIC DNA]</scope>
    <source>
        <strain evidence="17 18">DSM 43363</strain>
    </source>
</reference>
<feature type="domain" description="Subtilisin-like protease fibronectin type-III" evidence="15">
    <location>
        <begin position="687"/>
        <end position="773"/>
    </location>
</feature>
<evidence type="ECO:0000256" key="1">
    <source>
        <dbReference type="ARBA" id="ARBA00011073"/>
    </source>
</evidence>
<dbReference type="SUPFAM" id="SSF101898">
    <property type="entry name" value="NHL repeat"/>
    <property type="match status" value="1"/>
</dbReference>
<dbReference type="InterPro" id="IPR041469">
    <property type="entry name" value="Subtilisin-like_FN3"/>
</dbReference>
<feature type="domain" description="Peptidase S8/S53" evidence="12">
    <location>
        <begin position="195"/>
        <end position="638"/>
    </location>
</feature>
<gene>
    <name evidence="17" type="ORF">GA0070608_4404</name>
</gene>
<dbReference type="InterPro" id="IPR010259">
    <property type="entry name" value="S8pro/Inhibitor_I9"/>
</dbReference>
<evidence type="ECO:0000259" key="12">
    <source>
        <dbReference type="Pfam" id="PF00082"/>
    </source>
</evidence>
<evidence type="ECO:0000256" key="11">
    <source>
        <dbReference type="SAM" id="SignalP"/>
    </source>
</evidence>
<evidence type="ECO:0000313" key="18">
    <source>
        <dbReference type="Proteomes" id="UP000199343"/>
    </source>
</evidence>
<dbReference type="InterPro" id="IPR024361">
    <property type="entry name" value="BACON"/>
</dbReference>
<organism evidence="17 18">
    <name type="scientific">Micromonospora peucetia</name>
    <dbReference type="NCBI Taxonomy" id="47871"/>
    <lineage>
        <taxon>Bacteria</taxon>
        <taxon>Bacillati</taxon>
        <taxon>Actinomycetota</taxon>
        <taxon>Actinomycetes</taxon>
        <taxon>Micromonosporales</taxon>
        <taxon>Micromonosporaceae</taxon>
        <taxon>Micromonospora</taxon>
    </lineage>
</organism>
<evidence type="ECO:0000259" key="16">
    <source>
        <dbReference type="Pfam" id="PF19190"/>
    </source>
</evidence>
<dbReference type="InterPro" id="IPR023827">
    <property type="entry name" value="Peptidase_S8_Asp-AS"/>
</dbReference>
<keyword evidence="5 8" id="KW-0378">Hydrolase</keyword>
<dbReference type="InterPro" id="IPR011042">
    <property type="entry name" value="6-blade_b-propeller_TolB-like"/>
</dbReference>
<feature type="active site" description="Charge relay system" evidence="7 8">
    <location>
        <position position="269"/>
    </location>
</feature>
<evidence type="ECO:0000256" key="3">
    <source>
        <dbReference type="ARBA" id="ARBA00022670"/>
    </source>
</evidence>
<evidence type="ECO:0000256" key="6">
    <source>
        <dbReference type="ARBA" id="ARBA00022825"/>
    </source>
</evidence>
<dbReference type="InterPro" id="IPR037045">
    <property type="entry name" value="S8pro/Inhibitor_I9_sf"/>
</dbReference>
<keyword evidence="2" id="KW-0964">Secreted</keyword>
<feature type="region of interest" description="Disordered" evidence="10">
    <location>
        <begin position="1425"/>
        <end position="1449"/>
    </location>
</feature>
<dbReference type="Proteomes" id="UP000199343">
    <property type="component" value="Unassembled WGS sequence"/>
</dbReference>
<dbReference type="InterPro" id="IPR045051">
    <property type="entry name" value="SBT"/>
</dbReference>
<dbReference type="SUPFAM" id="SSF52025">
    <property type="entry name" value="PA domain"/>
    <property type="match status" value="1"/>
</dbReference>
<dbReference type="Pfam" id="PF02225">
    <property type="entry name" value="PA"/>
    <property type="match status" value="1"/>
</dbReference>
<dbReference type="Gene3D" id="2.60.40.10">
    <property type="entry name" value="Immunoglobulins"/>
    <property type="match status" value="1"/>
</dbReference>
<evidence type="ECO:0000259" key="15">
    <source>
        <dbReference type="Pfam" id="PF17766"/>
    </source>
</evidence>
<feature type="domain" description="Inhibitor I9" evidence="14">
    <location>
        <begin position="122"/>
        <end position="168"/>
    </location>
</feature>
<keyword evidence="4 11" id="KW-0732">Signal</keyword>
<name>A0A1C6VX18_9ACTN</name>
<dbReference type="Pfam" id="PF17766">
    <property type="entry name" value="fn3_6"/>
    <property type="match status" value="1"/>
</dbReference>
<dbReference type="Pfam" id="PF00082">
    <property type="entry name" value="Peptidase_S8"/>
    <property type="match status" value="1"/>
</dbReference>
<feature type="signal peptide" evidence="11">
    <location>
        <begin position="1"/>
        <end position="40"/>
    </location>
</feature>
<evidence type="ECO:0000256" key="4">
    <source>
        <dbReference type="ARBA" id="ARBA00022729"/>
    </source>
</evidence>
<dbReference type="InterPro" id="IPR000209">
    <property type="entry name" value="Peptidase_S8/S53_dom"/>
</dbReference>
<evidence type="ECO:0000256" key="5">
    <source>
        <dbReference type="ARBA" id="ARBA00022801"/>
    </source>
</evidence>
<dbReference type="InterPro" id="IPR046450">
    <property type="entry name" value="PA_dom_sf"/>
</dbReference>
<dbReference type="GO" id="GO:0006508">
    <property type="term" value="P:proteolysis"/>
    <property type="evidence" value="ECO:0007669"/>
    <property type="project" value="UniProtKB-KW"/>
</dbReference>
<dbReference type="PANTHER" id="PTHR10795">
    <property type="entry name" value="PROPROTEIN CONVERTASE SUBTILISIN/KEXIN"/>
    <property type="match status" value="1"/>
</dbReference>
<keyword evidence="3 8" id="KW-0645">Protease</keyword>
<feature type="domain" description="BACON" evidence="16">
    <location>
        <begin position="796"/>
        <end position="874"/>
    </location>
</feature>
<evidence type="ECO:0000313" key="17">
    <source>
        <dbReference type="EMBL" id="SCL70664.1"/>
    </source>
</evidence>
<dbReference type="GO" id="GO:0005975">
    <property type="term" value="P:carbohydrate metabolic process"/>
    <property type="evidence" value="ECO:0007669"/>
    <property type="project" value="UniProtKB-ARBA"/>
</dbReference>
<dbReference type="PROSITE" id="PS00136">
    <property type="entry name" value="SUBTILASE_ASP"/>
    <property type="match status" value="1"/>
</dbReference>
<dbReference type="GO" id="GO:0004252">
    <property type="term" value="F:serine-type endopeptidase activity"/>
    <property type="evidence" value="ECO:0007669"/>
    <property type="project" value="UniProtKB-UniRule"/>
</dbReference>
<dbReference type="RefSeq" id="WP_141719526.1">
    <property type="nucleotide sequence ID" value="NZ_FMIC01000002.1"/>
</dbReference>
<evidence type="ECO:0000259" key="13">
    <source>
        <dbReference type="Pfam" id="PF02225"/>
    </source>
</evidence>
<feature type="active site" description="Charge relay system" evidence="7 8">
    <location>
        <position position="204"/>
    </location>
</feature>
<dbReference type="InterPro" id="IPR023828">
    <property type="entry name" value="Peptidase_S8_Ser-AS"/>
</dbReference>
<dbReference type="SUPFAM" id="SSF52743">
    <property type="entry name" value="Subtilisin-like"/>
    <property type="match status" value="1"/>
</dbReference>
<dbReference type="Gene3D" id="3.40.50.200">
    <property type="entry name" value="Peptidase S8/S53 domain"/>
    <property type="match status" value="1"/>
</dbReference>
<dbReference type="InterPro" id="IPR015500">
    <property type="entry name" value="Peptidase_S8_subtilisin-rel"/>
</dbReference>
<dbReference type="PRINTS" id="PR00723">
    <property type="entry name" value="SUBTILISIN"/>
</dbReference>
<dbReference type="STRING" id="47871.GA0070608_4404"/>
<feature type="chain" id="PRO_5008749213" evidence="11">
    <location>
        <begin position="41"/>
        <end position="1449"/>
    </location>
</feature>
<dbReference type="EMBL" id="FMIC01000002">
    <property type="protein sequence ID" value="SCL70664.1"/>
    <property type="molecule type" value="Genomic_DNA"/>
</dbReference>
<dbReference type="Pfam" id="PF19190">
    <property type="entry name" value="BACON_2"/>
    <property type="match status" value="1"/>
</dbReference>
<evidence type="ECO:0000256" key="7">
    <source>
        <dbReference type="PIRSR" id="PIRSR615500-1"/>
    </source>
</evidence>
<evidence type="ECO:0000256" key="9">
    <source>
        <dbReference type="RuleBase" id="RU003355"/>
    </source>
</evidence>
<comment type="similarity">
    <text evidence="1 8 9">Belongs to the peptidase S8 family.</text>
</comment>
<evidence type="ECO:0000259" key="14">
    <source>
        <dbReference type="Pfam" id="PF05922"/>
    </source>
</evidence>
<evidence type="ECO:0000256" key="10">
    <source>
        <dbReference type="SAM" id="MobiDB-lite"/>
    </source>
</evidence>
<dbReference type="Gene3D" id="2.60.40.2310">
    <property type="match status" value="1"/>
</dbReference>
<dbReference type="InterPro" id="IPR003137">
    <property type="entry name" value="PA_domain"/>
</dbReference>
<evidence type="ECO:0000256" key="2">
    <source>
        <dbReference type="ARBA" id="ARBA00022525"/>
    </source>
</evidence>
<dbReference type="InterPro" id="IPR036852">
    <property type="entry name" value="Peptidase_S8/S53_dom_sf"/>
</dbReference>
<dbReference type="Gene3D" id="3.50.30.30">
    <property type="match status" value="1"/>
</dbReference>
<dbReference type="InterPro" id="IPR013783">
    <property type="entry name" value="Ig-like_fold"/>
</dbReference>
<dbReference type="Gene3D" id="3.30.70.80">
    <property type="entry name" value="Peptidase S8 propeptide/proteinase inhibitor I9"/>
    <property type="match status" value="1"/>
</dbReference>
<dbReference type="PROSITE" id="PS51892">
    <property type="entry name" value="SUBTILASE"/>
    <property type="match status" value="1"/>
</dbReference>
<sequence>MAQPLYRRTFPSRWRTPARLVAALAASTMLLAVAPAPAAAAPLRAPLPAGDKAAPARPASGKPQPKSGLWLLKMDKPSLVAAAQGSGARAGRIDTRSATSTSYASELARQQDTLVDEIEAVLGRSVRVAHTYRNVVNGLAVAVSADEAAQLSGLPGVSAVVPDETLELTTDTSNALIQSPAVWEGRTAENVGTRGEGVVVGVLDSGINPDHPSFAAVDGDGHRHTNPFGEGRYVGVCAPTHPRHKPICNDKLIGAWAMVGTDARDDNGHGSHTASTAAGNRHEATITVGASSHKLTVSGVAPRANIISYKVCMSIGCLSSATIAAVDQAIADGVDVLNYSISGRDDPWNDLVDQAFLEAYSAGIFVAASAGNSGPGPSTVAKTAPWNMSVAAVSHERVIAHRLDVTAPAPVPAALTGVAAVIGEGSPSPPIEGEIRYSGTVDADNEQGCEPFPAAAFSGGVALIPRGGCDFSVKVRNAATAGATGVVVHTQYGGPPITMGALTGTPIPAVMIGLADGKRLRDHLAATEGPVTVRVGAGSEVLRDGDWTDVVADFSSRGPSKFDMLAPTVAAPGRNILAATMGTKDNPAPYTFMQGTSMASPHVAGAGALLAALHPDWSPTRIRSALAVTADRDGVVKEDSTTPADAFDIGSGRINLDKAARTGLVLDETAANFVAADPEAGGDPQTLNLPAVVEHHCLKVCTFTRTVSGVAKVTATYQVAAQAPTGARITVTPTQFTLAPGASQELTVTLDVTGTARRNWLFGAINLTTDARHAPDGPPIAQAHFPVAVLPAVPDLTLDKTALSSSMDVAQNESHTVTVGNAGGAELTWRATGDGADCSWPSWVKVTPDRGTLAAFKNQEIQITLDSTGLDDGGVFRADLCLASNDQDQPTTRIALELTVVPVPKIEVAPRSLAARQPAGMVTSKTFAVRNSGHGVLDWRLDDPDAGPDDERIRLLREGVLLIPNSGTATRGVMAFDPQTGKLIDPRFVPHFPYNPSNSLYTPFQIIAKPDGSGFLMSDQVNSMITEYGLDGSFRRVFAPADGVRNPAIMTNTRGMALSPRGTVLVTVASQDNANSVVEFDADGRYLGTFVAPGADGLKGPWGILFRGDDMLVSASDSDAIHSFSKDGSRANARFFEGLSWPGQLAELPNGNVLAASWGSGSTAGVWEMDRTGKLVGVYTPPGGSGYQGVHPLGNGNILTTSSKGVHEIDRSGRLVEVENDKGAARFITHVRLPDLQPCVTPDEVPWLTASRTAAGTGAGKASEVTISMNSAGLAAGTYRAQLCVSSDDPSNPLVTLPVTLEVTDQTCGQVVSGERRGPLPVRAGVTCLAPGAKVFGPVNVEKGAGLIALDAAVSGPVNATGAAVVELTGSRVDGPLSVTGVTGRVLISGTRVSGPVNVVDSRTGHTPVVVSGNRIDGPLRCVGNQPPPVDNGVANTVSGPKSGQCRGL</sequence>
<feature type="active site" description="Charge relay system" evidence="7 8">
    <location>
        <position position="597"/>
    </location>
</feature>